<proteinExistence type="predicted"/>
<dbReference type="Proteomes" id="UP001159363">
    <property type="component" value="Chromosome 4"/>
</dbReference>
<evidence type="ECO:0000313" key="1">
    <source>
        <dbReference type="EMBL" id="KAJ8882642.1"/>
    </source>
</evidence>
<evidence type="ECO:0000313" key="2">
    <source>
        <dbReference type="Proteomes" id="UP001159363"/>
    </source>
</evidence>
<gene>
    <name evidence="1" type="ORF">PR048_014454</name>
</gene>
<reference evidence="1 2" key="1">
    <citation type="submission" date="2023-02" db="EMBL/GenBank/DDBJ databases">
        <title>LHISI_Scaffold_Assembly.</title>
        <authorList>
            <person name="Stuart O.P."/>
            <person name="Cleave R."/>
            <person name="Magrath M.J.L."/>
            <person name="Mikheyev A.S."/>
        </authorList>
    </citation>
    <scope>NUCLEOTIDE SEQUENCE [LARGE SCALE GENOMIC DNA]</scope>
    <source>
        <strain evidence="1">Daus_M_001</strain>
        <tissue evidence="1">Leg muscle</tissue>
    </source>
</reference>
<comment type="caution">
    <text evidence="1">The sequence shown here is derived from an EMBL/GenBank/DDBJ whole genome shotgun (WGS) entry which is preliminary data.</text>
</comment>
<sequence length="311" mass="35655">MEELSFHMPPHEYVRFVKEGVVVRHLYLMHSMKVKCCLTHGYGFNDSVLTQWILSGSGCLKLCGALEKLFGKTLAIMSRAFKVSEKIMPVKPRPLFVRIICVMMNESDLIPYLKFELAPRPPALFEEISMRKTAKSVYLLHSFVWPRPATFGQICEAYVTFVQKHFSLTTVFFRGHAKCTTKGKERRWRYAGRSSADISIAANNVFTSLHVDFLKNHHSKNWLMNLLLTNFRASDHRTIQCSGDSDITIAAVAYEYRANCGVRVISTYTNILAMLIAREYVGKQLKLSSHSQAILRERLSIYLLFKESLVK</sequence>
<organism evidence="1 2">
    <name type="scientific">Dryococelus australis</name>
    <dbReference type="NCBI Taxonomy" id="614101"/>
    <lineage>
        <taxon>Eukaryota</taxon>
        <taxon>Metazoa</taxon>
        <taxon>Ecdysozoa</taxon>
        <taxon>Arthropoda</taxon>
        <taxon>Hexapoda</taxon>
        <taxon>Insecta</taxon>
        <taxon>Pterygota</taxon>
        <taxon>Neoptera</taxon>
        <taxon>Polyneoptera</taxon>
        <taxon>Phasmatodea</taxon>
        <taxon>Verophasmatodea</taxon>
        <taxon>Anareolatae</taxon>
        <taxon>Phasmatidae</taxon>
        <taxon>Eurycanthinae</taxon>
        <taxon>Dryococelus</taxon>
    </lineage>
</organism>
<protein>
    <submittedName>
        <fullName evidence="1">Uncharacterized protein</fullName>
    </submittedName>
</protein>
<keyword evidence="2" id="KW-1185">Reference proteome</keyword>
<name>A0ABQ9HE97_9NEOP</name>
<accession>A0ABQ9HE97</accession>
<dbReference type="EMBL" id="JARBHB010000005">
    <property type="protein sequence ID" value="KAJ8882642.1"/>
    <property type="molecule type" value="Genomic_DNA"/>
</dbReference>